<dbReference type="EMBL" id="JBBMFS010000009">
    <property type="protein sequence ID" value="MEQ2555539.1"/>
    <property type="molecule type" value="Genomic_DNA"/>
</dbReference>
<organism evidence="2 3">
    <name type="scientific">Lachnospira intestinalis</name>
    <dbReference type="NCBI Taxonomy" id="3133158"/>
    <lineage>
        <taxon>Bacteria</taxon>
        <taxon>Bacillati</taxon>
        <taxon>Bacillota</taxon>
        <taxon>Clostridia</taxon>
        <taxon>Lachnospirales</taxon>
        <taxon>Lachnospiraceae</taxon>
        <taxon>Lachnospira</taxon>
    </lineage>
</organism>
<dbReference type="Proteomes" id="UP001546774">
    <property type="component" value="Unassembled WGS sequence"/>
</dbReference>
<gene>
    <name evidence="2" type="ORF">WMO37_11070</name>
</gene>
<evidence type="ECO:0000256" key="1">
    <source>
        <dbReference type="SAM" id="Phobius"/>
    </source>
</evidence>
<sequence length="265" mass="29160">MFLPASATVEASLVIPLYIYAVLAVAYVIQIIGIKSTMYKAMYNSTRQLAAYAYAVERTERFSGATAKKAVTSALAKQYLLSSLPGEYISQNRISRGQSGIRVYAGFSEELNNEISIKVSYQLNNPFDVFGIGTVDITQQCSSAAWLGQTSGEDFADTDSSKERVYITAQGTVYHKSRQCTYLNPSLRQITQEQLDTARNSSGAKYYLCERCGKRSGSGIYITDYGEKYHYDKNCSGLKRSIFSVPLSEVQDKGACSKCAGYNSG</sequence>
<comment type="caution">
    <text evidence="2">The sequence shown here is derived from an EMBL/GenBank/DDBJ whole genome shotgun (WGS) entry which is preliminary data.</text>
</comment>
<reference evidence="2" key="1">
    <citation type="submission" date="2024-03" db="EMBL/GenBank/DDBJ databases">
        <title>Human intestinal bacterial collection.</title>
        <authorList>
            <person name="Pauvert C."/>
            <person name="Hitch T.C.A."/>
            <person name="Clavel T."/>
        </authorList>
    </citation>
    <scope>NUCLEOTIDE SEQUENCE [LARGE SCALE GENOMIC DNA]</scope>
    <source>
        <strain evidence="2">CLA-AA-H89B</strain>
    </source>
</reference>
<keyword evidence="1" id="KW-1133">Transmembrane helix</keyword>
<feature type="transmembrane region" description="Helical" evidence="1">
    <location>
        <begin position="12"/>
        <end position="34"/>
    </location>
</feature>
<name>A0ABV1H766_9FIRM</name>
<keyword evidence="1" id="KW-0812">Transmembrane</keyword>
<evidence type="ECO:0008006" key="4">
    <source>
        <dbReference type="Google" id="ProtNLM"/>
    </source>
</evidence>
<evidence type="ECO:0000313" key="3">
    <source>
        <dbReference type="Proteomes" id="UP001546774"/>
    </source>
</evidence>
<proteinExistence type="predicted"/>
<accession>A0ABV1H766</accession>
<keyword evidence="3" id="KW-1185">Reference proteome</keyword>
<keyword evidence="1" id="KW-0472">Membrane</keyword>
<protein>
    <recommendedName>
        <fullName evidence="4">Pilus assembly protein</fullName>
    </recommendedName>
</protein>
<evidence type="ECO:0000313" key="2">
    <source>
        <dbReference type="EMBL" id="MEQ2555539.1"/>
    </source>
</evidence>